<sequence length="1039" mass="121021">MRGAMYGTSYFQSILEKSDICLLTEHWLNKSNISFLENFDSRFDTVYSIGMNCSSYTKGSGGTAILVRKSPGYKIYNLNLKNDRICGIKLCSNEYQDICVLCVLLPSTNYTQEVYLKYLDDLCKYYDMYCEDNVTLIGGDFNIDITNQNISGKAINYIEFLKDRNLCPAPSKQGCLGPMYTFRSKDDNIRTLLDYVCIPEFISNDIPFLKVSSDCPYTVSDHFPVFVHINLGLLSTSSEKYKFCRHMLKWSHADAFEKRMYETELCKLLNFEIKSENLSNNDVEFYTTVLVNACHMASDACIPTGQFRPYLKPYWKNKNLKEYHFKQREARRKWIYNDRPRVKGDPSYHNYKLHKREFRKHKRQAEKQWQEEKYEEIKSAAELDIEQFYKRVRRMRKPSSSINKLIYNGNVATDDVNVCEMWSDYFHDLYSDNGDSVNLFDTNFFKKIKDFIQTYIDSNDNCVIPYLERKITIDEVSEQLRSLKCGKAPGPDYLCNEHLLYGGKAILTYVCKLYDIILKTEYIPLCFRHGIIITLYKGNNKDKSSPNNYRAVTLTSVLGKLLEKIILCRVQALLEQMGTVMPHPLQFGFVKEHGSIPAIYTLKESIDFYNEHNSPVFAIFLDNEKAFDRIWQDGLLYKLMNIGIKGKMWRIIYLWYKTATAHVQYKTITSKVFKIEQGVGQGRVMSAWLFSLFINDLIYQLIESKSGLIIEHLHIPCVLLADDTTLLSSSKNGLQILLNIVHEYAQRWRLKYNALKSKFLLFSPKKYMQKPDYVFSFGDATILMNATVTYAGTLLDCSRRTFGRTDMACKKLKRNLHSLYNIGVNPNGMSPVANTVIWKRVILPCALYACELWGHLNSTEIGMLEQAQRYFTRFILCFDKRSPNDSCISNLGLWTIEGLIDKFKILFLGRLCRASVTTTHKQLFNLRLGQILSEDLAKSSITYDLIQTLAKYDMLSFLESYIEEAYIPDKRLWSKIVSQSITIFEENRWILSVQRRPELNRYFKIHSCLTDHRLVRLSATDPFFQERSITTNSFRIRCN</sequence>
<dbReference type="PROSITE" id="PS50878">
    <property type="entry name" value="RT_POL"/>
    <property type="match status" value="1"/>
</dbReference>
<name>A0A6J8D2P3_MYTCO</name>
<gene>
    <name evidence="2" type="ORF">MCOR_36303</name>
</gene>
<protein>
    <recommendedName>
        <fullName evidence="1">Reverse transcriptase domain-containing protein</fullName>
    </recommendedName>
</protein>
<dbReference type="CDD" id="cd01650">
    <property type="entry name" value="RT_nLTR_like"/>
    <property type="match status" value="1"/>
</dbReference>
<evidence type="ECO:0000259" key="1">
    <source>
        <dbReference type="PROSITE" id="PS50878"/>
    </source>
</evidence>
<proteinExistence type="predicted"/>
<dbReference type="InterPro" id="IPR005135">
    <property type="entry name" value="Endo/exonuclease/phosphatase"/>
</dbReference>
<keyword evidence="3" id="KW-1185">Reference proteome</keyword>
<evidence type="ECO:0000313" key="3">
    <source>
        <dbReference type="Proteomes" id="UP000507470"/>
    </source>
</evidence>
<dbReference type="InterPro" id="IPR000477">
    <property type="entry name" value="RT_dom"/>
</dbReference>
<dbReference type="Proteomes" id="UP000507470">
    <property type="component" value="Unassembled WGS sequence"/>
</dbReference>
<reference evidence="2 3" key="1">
    <citation type="submission" date="2020-06" db="EMBL/GenBank/DDBJ databases">
        <authorList>
            <person name="Li R."/>
            <person name="Bekaert M."/>
        </authorList>
    </citation>
    <scope>NUCLEOTIDE SEQUENCE [LARGE SCALE GENOMIC DNA]</scope>
    <source>
        <strain evidence="3">wild</strain>
    </source>
</reference>
<evidence type="ECO:0000313" key="2">
    <source>
        <dbReference type="EMBL" id="CAC5402345.1"/>
    </source>
</evidence>
<dbReference type="SUPFAM" id="SSF56672">
    <property type="entry name" value="DNA/RNA polymerases"/>
    <property type="match status" value="1"/>
</dbReference>
<dbReference type="EMBL" id="CACVKT020006490">
    <property type="protein sequence ID" value="CAC5402345.1"/>
    <property type="molecule type" value="Genomic_DNA"/>
</dbReference>
<dbReference type="PANTHER" id="PTHR19446">
    <property type="entry name" value="REVERSE TRANSCRIPTASES"/>
    <property type="match status" value="1"/>
</dbReference>
<organism evidence="2 3">
    <name type="scientific">Mytilus coruscus</name>
    <name type="common">Sea mussel</name>
    <dbReference type="NCBI Taxonomy" id="42192"/>
    <lineage>
        <taxon>Eukaryota</taxon>
        <taxon>Metazoa</taxon>
        <taxon>Spiralia</taxon>
        <taxon>Lophotrochozoa</taxon>
        <taxon>Mollusca</taxon>
        <taxon>Bivalvia</taxon>
        <taxon>Autobranchia</taxon>
        <taxon>Pteriomorphia</taxon>
        <taxon>Mytilida</taxon>
        <taxon>Mytiloidea</taxon>
        <taxon>Mytilidae</taxon>
        <taxon>Mytilinae</taxon>
        <taxon>Mytilus</taxon>
    </lineage>
</organism>
<dbReference type="InterPro" id="IPR036691">
    <property type="entry name" value="Endo/exonu/phosph_ase_sf"/>
</dbReference>
<dbReference type="Pfam" id="PF00078">
    <property type="entry name" value="RVT_1"/>
    <property type="match status" value="1"/>
</dbReference>
<dbReference type="AlphaFoldDB" id="A0A6J8D2P3"/>
<feature type="domain" description="Reverse transcriptase" evidence="1">
    <location>
        <begin position="516"/>
        <end position="795"/>
    </location>
</feature>
<dbReference type="Gene3D" id="3.60.10.10">
    <property type="entry name" value="Endonuclease/exonuclease/phosphatase"/>
    <property type="match status" value="1"/>
</dbReference>
<dbReference type="SUPFAM" id="SSF56219">
    <property type="entry name" value="DNase I-like"/>
    <property type="match status" value="1"/>
</dbReference>
<dbReference type="GO" id="GO:0003824">
    <property type="term" value="F:catalytic activity"/>
    <property type="evidence" value="ECO:0007669"/>
    <property type="project" value="InterPro"/>
</dbReference>
<accession>A0A6J8D2P3</accession>
<dbReference type="OrthoDB" id="6159030at2759"/>
<dbReference type="InterPro" id="IPR043502">
    <property type="entry name" value="DNA/RNA_pol_sf"/>
</dbReference>
<dbReference type="Pfam" id="PF03372">
    <property type="entry name" value="Exo_endo_phos"/>
    <property type="match status" value="1"/>
</dbReference>